<evidence type="ECO:0000256" key="1">
    <source>
        <dbReference type="ARBA" id="ARBA00004651"/>
    </source>
</evidence>
<feature type="transmembrane region" description="Helical" evidence="8">
    <location>
        <begin position="42"/>
        <end position="60"/>
    </location>
</feature>
<dbReference type="PANTHER" id="PTHR22911">
    <property type="entry name" value="ACYL-MALONYL CONDENSING ENZYME-RELATED"/>
    <property type="match status" value="1"/>
</dbReference>
<feature type="transmembrane region" description="Helical" evidence="8">
    <location>
        <begin position="107"/>
        <end position="124"/>
    </location>
</feature>
<dbReference type="EMBL" id="SNWD01000003">
    <property type="protein sequence ID" value="TDN84603.1"/>
    <property type="molecule type" value="Genomic_DNA"/>
</dbReference>
<feature type="transmembrane region" description="Helical" evidence="8">
    <location>
        <begin position="182"/>
        <end position="202"/>
    </location>
</feature>
<protein>
    <submittedName>
        <fullName evidence="10">Chloramphenicol-sensitive protein RarD</fullName>
    </submittedName>
</protein>
<keyword evidence="3" id="KW-0813">Transport</keyword>
<dbReference type="RefSeq" id="WP_133494982.1">
    <property type="nucleotide sequence ID" value="NZ_BMLU01000003.1"/>
</dbReference>
<feature type="domain" description="EamA" evidence="9">
    <location>
        <begin position="11"/>
        <end position="146"/>
    </location>
</feature>
<feature type="transmembrane region" description="Helical" evidence="8">
    <location>
        <begin position="72"/>
        <end position="95"/>
    </location>
</feature>
<comment type="subcellular location">
    <subcellularLocation>
        <location evidence="1">Cell membrane</location>
        <topology evidence="1">Multi-pass membrane protein</topology>
    </subcellularLocation>
</comment>
<dbReference type="SUPFAM" id="SSF103481">
    <property type="entry name" value="Multidrug resistance efflux transporter EmrE"/>
    <property type="match status" value="2"/>
</dbReference>
<dbReference type="PANTHER" id="PTHR22911:SF137">
    <property type="entry name" value="SOLUTE CARRIER FAMILY 35 MEMBER G2-RELATED"/>
    <property type="match status" value="1"/>
</dbReference>
<dbReference type="InterPro" id="IPR037185">
    <property type="entry name" value="EmrE-like"/>
</dbReference>
<evidence type="ECO:0000256" key="6">
    <source>
        <dbReference type="ARBA" id="ARBA00022989"/>
    </source>
</evidence>
<evidence type="ECO:0000256" key="8">
    <source>
        <dbReference type="SAM" id="Phobius"/>
    </source>
</evidence>
<sequence length="302" mass="32379">MSNATHPIDRAGLFMGAGAYLCWGLLPLYFKAVKSVPAVEVLANRICWALVLLLAITFITRRTDKLRAVFTSWRVVAMLGLSALLICLNWLTYIWAVQNSHVLEASLGYFLNPLINVLLGMIFLGERLNRVQSFAVALAAAGVAVLAAGAAAGLWISLTLALSFGFYGLVRKMAPVQSLEGLAVEAMLLLPIASGYLIWSAAAGTIAFGSSVSITVLLVLLGAVTAAPLLLFNAAARRLRYSTLGLLQYLAPTLQFLLAVLAFGEAMTTPHIICFALIWTGLIIYAGDGLRNARRMRPAPAE</sequence>
<dbReference type="InterPro" id="IPR000620">
    <property type="entry name" value="EamA_dom"/>
</dbReference>
<feature type="transmembrane region" description="Helical" evidence="8">
    <location>
        <begin position="244"/>
        <end position="263"/>
    </location>
</feature>
<feature type="transmembrane region" description="Helical" evidence="8">
    <location>
        <begin position="269"/>
        <end position="287"/>
    </location>
</feature>
<proteinExistence type="inferred from homology"/>
<accession>A0A4R6FSA6</accession>
<dbReference type="GO" id="GO:0005886">
    <property type="term" value="C:plasma membrane"/>
    <property type="evidence" value="ECO:0007669"/>
    <property type="project" value="UniProtKB-SubCell"/>
</dbReference>
<feature type="transmembrane region" description="Helical" evidence="8">
    <location>
        <begin position="208"/>
        <end position="232"/>
    </location>
</feature>
<keyword evidence="6 8" id="KW-1133">Transmembrane helix</keyword>
<reference evidence="10 11" key="1">
    <citation type="submission" date="2019-03" db="EMBL/GenBank/DDBJ databases">
        <title>Genomic Encyclopedia of Type Strains, Phase IV (KMG-IV): sequencing the most valuable type-strain genomes for metagenomic binning, comparative biology and taxonomic classification.</title>
        <authorList>
            <person name="Goeker M."/>
        </authorList>
    </citation>
    <scope>NUCLEOTIDE SEQUENCE [LARGE SCALE GENOMIC DNA]</scope>
    <source>
        <strain evidence="10 11">DSM 25059</strain>
    </source>
</reference>
<dbReference type="InterPro" id="IPR004626">
    <property type="entry name" value="RarD"/>
</dbReference>
<dbReference type="Pfam" id="PF00892">
    <property type="entry name" value="EamA"/>
    <property type="match status" value="1"/>
</dbReference>
<comment type="similarity">
    <text evidence="2">Belongs to the EamA transporter family.</text>
</comment>
<evidence type="ECO:0000313" key="11">
    <source>
        <dbReference type="Proteomes" id="UP000295493"/>
    </source>
</evidence>
<dbReference type="OrthoDB" id="369870at2"/>
<organism evidence="10 11">
    <name type="scientific">Stakelama pacifica</name>
    <dbReference type="NCBI Taxonomy" id="517720"/>
    <lineage>
        <taxon>Bacteria</taxon>
        <taxon>Pseudomonadati</taxon>
        <taxon>Pseudomonadota</taxon>
        <taxon>Alphaproteobacteria</taxon>
        <taxon>Sphingomonadales</taxon>
        <taxon>Sphingomonadaceae</taxon>
        <taxon>Stakelama</taxon>
    </lineage>
</organism>
<evidence type="ECO:0000259" key="9">
    <source>
        <dbReference type="Pfam" id="PF00892"/>
    </source>
</evidence>
<evidence type="ECO:0000256" key="5">
    <source>
        <dbReference type="ARBA" id="ARBA00022692"/>
    </source>
</evidence>
<feature type="transmembrane region" description="Helical" evidence="8">
    <location>
        <begin position="12"/>
        <end position="30"/>
    </location>
</feature>
<keyword evidence="7 8" id="KW-0472">Membrane</keyword>
<comment type="caution">
    <text evidence="10">The sequence shown here is derived from an EMBL/GenBank/DDBJ whole genome shotgun (WGS) entry which is preliminary data.</text>
</comment>
<feature type="transmembrane region" description="Helical" evidence="8">
    <location>
        <begin position="131"/>
        <end position="148"/>
    </location>
</feature>
<evidence type="ECO:0000256" key="3">
    <source>
        <dbReference type="ARBA" id="ARBA00022448"/>
    </source>
</evidence>
<dbReference type="AlphaFoldDB" id="A0A4R6FSA6"/>
<evidence type="ECO:0000256" key="2">
    <source>
        <dbReference type="ARBA" id="ARBA00007362"/>
    </source>
</evidence>
<keyword evidence="5 8" id="KW-0812">Transmembrane</keyword>
<evidence type="ECO:0000256" key="4">
    <source>
        <dbReference type="ARBA" id="ARBA00022475"/>
    </source>
</evidence>
<dbReference type="Proteomes" id="UP000295493">
    <property type="component" value="Unassembled WGS sequence"/>
</dbReference>
<keyword evidence="11" id="KW-1185">Reference proteome</keyword>
<keyword evidence="4" id="KW-1003">Cell membrane</keyword>
<name>A0A4R6FSA6_9SPHN</name>
<gene>
    <name evidence="10" type="ORF">EV664_103249</name>
</gene>
<evidence type="ECO:0000256" key="7">
    <source>
        <dbReference type="ARBA" id="ARBA00023136"/>
    </source>
</evidence>
<dbReference type="NCBIfam" id="TIGR00688">
    <property type="entry name" value="rarD"/>
    <property type="match status" value="1"/>
</dbReference>
<evidence type="ECO:0000313" key="10">
    <source>
        <dbReference type="EMBL" id="TDN84603.1"/>
    </source>
</evidence>